<evidence type="ECO:0000256" key="13">
    <source>
        <dbReference type="ARBA" id="ARBA00022737"/>
    </source>
</evidence>
<dbReference type="Pfam" id="PF13432">
    <property type="entry name" value="TPR_16"/>
    <property type="match status" value="1"/>
</dbReference>
<dbReference type="FunFam" id="3.60.21.10:FF:000021">
    <property type="entry name" value="Serine/threonine-protein phosphatase 5"/>
    <property type="match status" value="1"/>
</dbReference>
<evidence type="ECO:0000256" key="18">
    <source>
        <dbReference type="ARBA" id="ARBA00022989"/>
    </source>
</evidence>
<evidence type="ECO:0000256" key="7">
    <source>
        <dbReference type="ARBA" id="ARBA00008786"/>
    </source>
</evidence>
<evidence type="ECO:0000256" key="19">
    <source>
        <dbReference type="ARBA" id="ARBA00023136"/>
    </source>
</evidence>
<dbReference type="PROSITE" id="PS50293">
    <property type="entry name" value="TPR_REGION"/>
    <property type="match status" value="1"/>
</dbReference>
<dbReference type="SUPFAM" id="SSF48452">
    <property type="entry name" value="TPR-like"/>
    <property type="match status" value="1"/>
</dbReference>
<evidence type="ECO:0000256" key="15">
    <source>
        <dbReference type="ARBA" id="ARBA00022803"/>
    </source>
</evidence>
<evidence type="ECO:0000256" key="1">
    <source>
        <dbReference type="ARBA" id="ARBA00001936"/>
    </source>
</evidence>
<evidence type="ECO:0000313" key="30">
    <source>
        <dbReference type="Proteomes" id="UP001454036"/>
    </source>
</evidence>
<gene>
    <name evidence="29" type="ORF">LIER_10883</name>
</gene>
<feature type="transmembrane region" description="Helical" evidence="27">
    <location>
        <begin position="167"/>
        <end position="186"/>
    </location>
</feature>
<evidence type="ECO:0000256" key="10">
    <source>
        <dbReference type="ARBA" id="ARBA00022490"/>
    </source>
</evidence>
<evidence type="ECO:0000256" key="20">
    <source>
        <dbReference type="ARBA" id="ARBA00023211"/>
    </source>
</evidence>
<dbReference type="GO" id="GO:0046872">
    <property type="term" value="F:metal ion binding"/>
    <property type="evidence" value="ECO:0007669"/>
    <property type="project" value="UniProtKB-KW"/>
</dbReference>
<dbReference type="CDD" id="cd07417">
    <property type="entry name" value="MPP_PP5_C"/>
    <property type="match status" value="1"/>
</dbReference>
<keyword evidence="30" id="KW-1185">Reference proteome</keyword>
<dbReference type="PRINTS" id="PR00114">
    <property type="entry name" value="STPHPHTASE"/>
</dbReference>
<dbReference type="Gene3D" id="1.25.40.10">
    <property type="entry name" value="Tetratricopeptide repeat domain"/>
    <property type="match status" value="1"/>
</dbReference>
<keyword evidence="20" id="KW-0464">Manganese</keyword>
<evidence type="ECO:0000256" key="11">
    <source>
        <dbReference type="ARBA" id="ARBA00022692"/>
    </source>
</evidence>
<keyword evidence="21" id="KW-0539">Nucleus</keyword>
<dbReference type="GO" id="GO:0005789">
    <property type="term" value="C:endoplasmic reticulum membrane"/>
    <property type="evidence" value="ECO:0007669"/>
    <property type="project" value="UniProtKB-SubCell"/>
</dbReference>
<dbReference type="EC" id="3.1.3.16" evidence="8"/>
<evidence type="ECO:0000256" key="26">
    <source>
        <dbReference type="PROSITE-ProRule" id="PRU00339"/>
    </source>
</evidence>
<comment type="catalytic activity">
    <reaction evidence="22">
        <text>O-phospho-L-seryl-[protein] + H2O = L-seryl-[protein] + phosphate</text>
        <dbReference type="Rhea" id="RHEA:20629"/>
        <dbReference type="Rhea" id="RHEA-COMP:9863"/>
        <dbReference type="Rhea" id="RHEA-COMP:11604"/>
        <dbReference type="ChEBI" id="CHEBI:15377"/>
        <dbReference type="ChEBI" id="CHEBI:29999"/>
        <dbReference type="ChEBI" id="CHEBI:43474"/>
        <dbReference type="ChEBI" id="CHEBI:83421"/>
        <dbReference type="EC" id="3.1.3.16"/>
    </reaction>
</comment>
<feature type="repeat" description="TPR" evidence="26">
    <location>
        <begin position="79"/>
        <end position="112"/>
    </location>
</feature>
<dbReference type="GO" id="GO:0016607">
    <property type="term" value="C:nuclear speck"/>
    <property type="evidence" value="ECO:0007669"/>
    <property type="project" value="UniProtKB-SubCell"/>
</dbReference>
<evidence type="ECO:0000256" key="9">
    <source>
        <dbReference type="ARBA" id="ARBA00020001"/>
    </source>
</evidence>
<evidence type="ECO:0000256" key="23">
    <source>
        <dbReference type="ARBA" id="ARBA00048336"/>
    </source>
</evidence>
<comment type="cofactor">
    <cofactor evidence="1">
        <name>Mn(2+)</name>
        <dbReference type="ChEBI" id="CHEBI:29035"/>
    </cofactor>
</comment>
<accession>A0AAV3PKW5</accession>
<comment type="subcellular location">
    <subcellularLocation>
        <location evidence="5">Cytoplasm</location>
    </subcellularLocation>
    <subcellularLocation>
        <location evidence="4">Endoplasmic reticulum membrane</location>
        <topology evidence="4">Multi-pass membrane protein</topology>
    </subcellularLocation>
    <subcellularLocation>
        <location evidence="2">Nucleus membrane</location>
        <topology evidence="2">Multi-pass membrane protein</topology>
    </subcellularLocation>
    <subcellularLocation>
        <location evidence="3">Nucleus speckle</location>
    </subcellularLocation>
    <subcellularLocation>
        <location evidence="6">Nucleus</location>
        <location evidence="6">Nucleoplasm</location>
    </subcellularLocation>
</comment>
<dbReference type="Gene3D" id="3.60.21.10">
    <property type="match status" value="1"/>
</dbReference>
<dbReference type="Pfam" id="PF00149">
    <property type="entry name" value="Metallophos"/>
    <property type="match status" value="1"/>
</dbReference>
<keyword evidence="17" id="KW-0904">Protein phosphatase</keyword>
<dbReference type="FunFam" id="1.25.40.10:FF:000292">
    <property type="entry name" value="Serine/threonine-protein phosphatase 5"/>
    <property type="match status" value="1"/>
</dbReference>
<dbReference type="GO" id="GO:0004722">
    <property type="term" value="F:protein serine/threonine phosphatase activity"/>
    <property type="evidence" value="ECO:0007669"/>
    <property type="project" value="UniProtKB-EC"/>
</dbReference>
<organism evidence="29 30">
    <name type="scientific">Lithospermum erythrorhizon</name>
    <name type="common">Purple gromwell</name>
    <name type="synonym">Lithospermum officinale var. erythrorhizon</name>
    <dbReference type="NCBI Taxonomy" id="34254"/>
    <lineage>
        <taxon>Eukaryota</taxon>
        <taxon>Viridiplantae</taxon>
        <taxon>Streptophyta</taxon>
        <taxon>Embryophyta</taxon>
        <taxon>Tracheophyta</taxon>
        <taxon>Spermatophyta</taxon>
        <taxon>Magnoliopsida</taxon>
        <taxon>eudicotyledons</taxon>
        <taxon>Gunneridae</taxon>
        <taxon>Pentapetalae</taxon>
        <taxon>asterids</taxon>
        <taxon>lamiids</taxon>
        <taxon>Boraginales</taxon>
        <taxon>Boraginaceae</taxon>
        <taxon>Boraginoideae</taxon>
        <taxon>Lithospermeae</taxon>
        <taxon>Lithospermum</taxon>
    </lineage>
</organism>
<feature type="domain" description="Serine/threonine specific protein phosphatases" evidence="28">
    <location>
        <begin position="259"/>
        <end position="535"/>
    </location>
</feature>
<dbReference type="EMBL" id="BAABME010001973">
    <property type="protein sequence ID" value="GAA0152389.1"/>
    <property type="molecule type" value="Genomic_DNA"/>
</dbReference>
<proteinExistence type="inferred from homology"/>
<feature type="active site" description="Proton donor/acceptor" evidence="25">
    <location>
        <position position="359"/>
    </location>
</feature>
<keyword evidence="15 26" id="KW-0802">TPR repeat</keyword>
<evidence type="ECO:0000313" key="29">
    <source>
        <dbReference type="EMBL" id="GAA0152389.1"/>
    </source>
</evidence>
<dbReference type="InterPro" id="IPR029052">
    <property type="entry name" value="Metallo-depent_PP-like"/>
</dbReference>
<evidence type="ECO:0000256" key="16">
    <source>
        <dbReference type="ARBA" id="ARBA00022824"/>
    </source>
</evidence>
<dbReference type="InterPro" id="IPR019734">
    <property type="entry name" value="TPR_rpt"/>
</dbReference>
<reference evidence="29 30" key="1">
    <citation type="submission" date="2024-01" db="EMBL/GenBank/DDBJ databases">
        <title>The complete chloroplast genome sequence of Lithospermum erythrorhizon: insights into the phylogenetic relationship among Boraginaceae species and the maternal lineages of purple gromwells.</title>
        <authorList>
            <person name="Okada T."/>
            <person name="Watanabe K."/>
        </authorList>
    </citation>
    <scope>NUCLEOTIDE SEQUENCE [LARGE SCALE GENOMIC DNA]</scope>
</reference>
<feature type="repeat" description="TPR" evidence="26">
    <location>
        <begin position="11"/>
        <end position="44"/>
    </location>
</feature>
<evidence type="ECO:0000259" key="28">
    <source>
        <dbReference type="SMART" id="SM00156"/>
    </source>
</evidence>
<feature type="repeat" description="TPR" evidence="26">
    <location>
        <begin position="45"/>
        <end position="78"/>
    </location>
</feature>
<keyword evidence="10" id="KW-0963">Cytoplasm</keyword>
<dbReference type="InterPro" id="IPR004843">
    <property type="entry name" value="Calcineurin-like_PHP"/>
</dbReference>
<dbReference type="PANTHER" id="PTHR45668:SF5">
    <property type="entry name" value="SERINE_THREONINE-PROTEIN PHOSPHATASE 5"/>
    <property type="match status" value="1"/>
</dbReference>
<dbReference type="InterPro" id="IPR041753">
    <property type="entry name" value="PP5_C"/>
</dbReference>
<dbReference type="PIRSF" id="PIRSF033096">
    <property type="entry name" value="PPPtase_5"/>
    <property type="match status" value="1"/>
</dbReference>
<evidence type="ECO:0000256" key="2">
    <source>
        <dbReference type="ARBA" id="ARBA00004232"/>
    </source>
</evidence>
<evidence type="ECO:0000256" key="12">
    <source>
        <dbReference type="ARBA" id="ARBA00022723"/>
    </source>
</evidence>
<keyword evidence="14" id="KW-0378">Hydrolase</keyword>
<dbReference type="AlphaFoldDB" id="A0AAV3PKW5"/>
<dbReference type="SMART" id="SM00028">
    <property type="entry name" value="TPR"/>
    <property type="match status" value="3"/>
</dbReference>
<comment type="catalytic activity">
    <reaction evidence="23">
        <text>O-phospho-L-threonyl-[protein] + H2O = L-threonyl-[protein] + phosphate</text>
        <dbReference type="Rhea" id="RHEA:47004"/>
        <dbReference type="Rhea" id="RHEA-COMP:11060"/>
        <dbReference type="Rhea" id="RHEA-COMP:11605"/>
        <dbReference type="ChEBI" id="CHEBI:15377"/>
        <dbReference type="ChEBI" id="CHEBI:30013"/>
        <dbReference type="ChEBI" id="CHEBI:43474"/>
        <dbReference type="ChEBI" id="CHEBI:61977"/>
        <dbReference type="EC" id="3.1.3.16"/>
    </reaction>
</comment>
<protein>
    <recommendedName>
        <fullName evidence="9">Serine/threonine-protein phosphatase 5</fullName>
        <ecNumber evidence="8">3.1.3.16</ecNumber>
    </recommendedName>
</protein>
<comment type="caution">
    <text evidence="29">The sequence shown here is derived from an EMBL/GenBank/DDBJ whole genome shotgun (WGS) entry which is preliminary data.</text>
</comment>
<name>A0AAV3PKW5_LITER</name>
<feature type="transmembrane region" description="Helical" evidence="27">
    <location>
        <begin position="192"/>
        <end position="209"/>
    </location>
</feature>
<dbReference type="Pfam" id="PF08321">
    <property type="entry name" value="PPP5"/>
    <property type="match status" value="1"/>
</dbReference>
<dbReference type="SMART" id="SM00156">
    <property type="entry name" value="PP2Ac"/>
    <property type="match status" value="1"/>
</dbReference>
<evidence type="ECO:0000256" key="8">
    <source>
        <dbReference type="ARBA" id="ARBA00013081"/>
    </source>
</evidence>
<comment type="similarity">
    <text evidence="7">Belongs to the PPP phosphatase family. PP-5 (PP-T) subfamily.</text>
</comment>
<comment type="subunit">
    <text evidence="24">Interacts with PHYA and PHYB, mostly when they are phosphorylated and in Pfr forms.</text>
</comment>
<evidence type="ECO:0000256" key="3">
    <source>
        <dbReference type="ARBA" id="ARBA00004324"/>
    </source>
</evidence>
<sequence length="553" mass="61566">MDTDNSNHSQAENLKTLANDAFKAHKYSQAIDLYTQAIEVNSENAVYWANRAFAHSKLEEYGSAIQDASKAIEIDPKYSKGYYRRGAAYLGMGKFKEALKDFQQVKKISPNDPDATKKLKECEKAVMKLKFEEAISAPDLLKPPIAETIDYHTYGEAPASSYFPHRVTAVAAAVVLVAVIFVNVGVQPATMVAAGAVATLLVVSVTYLWHPSSDSILTKSRTIDLEVEPQYSGARIDGDIVALDFVKKMMDDFKNQKSLHKRYAFQILLKTREMLLAMPSLVDINVPDGKHFTVCGDVHGQFYDLLNIFELNGLPSEDNPYLFNGDFVDRGSFSLEVILTLFAFKCMSPTAIYLSRGNHESKSMNKIYGFEGEVRAKLSETCVELFADVFCCLPLAHVINEKIFVVHGGLFSVDGVKLSDIKQIDRFREPPEEGLMCELLWSDPQPQPGRGPSKRGVGVSFGGDVTKKFLQENNLDLVVRSHEVKDEGYEITHDGKLITVFSAPNYCDQMGNKGAFIRFEAPDLKPNIVTFAAVPHPDVKPMAYASNFMRMFP</sequence>
<dbReference type="PANTHER" id="PTHR45668">
    <property type="entry name" value="SERINE/THREONINE-PROTEIN PHOSPHATASE 5-RELATED"/>
    <property type="match status" value="1"/>
</dbReference>
<dbReference type="PROSITE" id="PS50005">
    <property type="entry name" value="TPR"/>
    <property type="match status" value="3"/>
</dbReference>
<evidence type="ECO:0000256" key="14">
    <source>
        <dbReference type="ARBA" id="ARBA00022801"/>
    </source>
</evidence>
<keyword evidence="19 27" id="KW-0472">Membrane</keyword>
<evidence type="ECO:0000256" key="5">
    <source>
        <dbReference type="ARBA" id="ARBA00004496"/>
    </source>
</evidence>
<keyword evidence="13" id="KW-0677">Repeat</keyword>
<evidence type="ECO:0000256" key="27">
    <source>
        <dbReference type="SAM" id="Phobius"/>
    </source>
</evidence>
<keyword evidence="18 27" id="KW-1133">Transmembrane helix</keyword>
<dbReference type="InterPro" id="IPR011990">
    <property type="entry name" value="TPR-like_helical_dom_sf"/>
</dbReference>
<dbReference type="GO" id="GO:0031965">
    <property type="term" value="C:nuclear membrane"/>
    <property type="evidence" value="ECO:0007669"/>
    <property type="project" value="UniProtKB-SubCell"/>
</dbReference>
<dbReference type="InterPro" id="IPR013235">
    <property type="entry name" value="PPP_dom"/>
</dbReference>
<evidence type="ECO:0000256" key="25">
    <source>
        <dbReference type="PIRSR" id="PIRSR033096-1"/>
    </source>
</evidence>
<keyword evidence="12" id="KW-0479">Metal-binding</keyword>
<evidence type="ECO:0000256" key="17">
    <source>
        <dbReference type="ARBA" id="ARBA00022912"/>
    </source>
</evidence>
<keyword evidence="11 27" id="KW-0812">Transmembrane</keyword>
<keyword evidence="16" id="KW-0256">Endoplasmic reticulum</keyword>
<dbReference type="Pfam" id="PF00515">
    <property type="entry name" value="TPR_1"/>
    <property type="match status" value="1"/>
</dbReference>
<evidence type="ECO:0000256" key="6">
    <source>
        <dbReference type="ARBA" id="ARBA00004642"/>
    </source>
</evidence>
<dbReference type="SUPFAM" id="SSF56300">
    <property type="entry name" value="Metallo-dependent phosphatases"/>
    <property type="match status" value="1"/>
</dbReference>
<evidence type="ECO:0000256" key="22">
    <source>
        <dbReference type="ARBA" id="ARBA00047761"/>
    </source>
</evidence>
<evidence type="ECO:0000256" key="24">
    <source>
        <dbReference type="ARBA" id="ARBA00064524"/>
    </source>
</evidence>
<evidence type="ECO:0000256" key="21">
    <source>
        <dbReference type="ARBA" id="ARBA00023242"/>
    </source>
</evidence>
<dbReference type="Proteomes" id="UP001454036">
    <property type="component" value="Unassembled WGS sequence"/>
</dbReference>
<evidence type="ECO:0000256" key="4">
    <source>
        <dbReference type="ARBA" id="ARBA00004477"/>
    </source>
</evidence>
<dbReference type="InterPro" id="IPR051134">
    <property type="entry name" value="PPP_phosphatase"/>
</dbReference>
<dbReference type="InterPro" id="IPR006186">
    <property type="entry name" value="Ser/Thr-sp_prot-phosphatase"/>
</dbReference>